<dbReference type="SUPFAM" id="SSF56436">
    <property type="entry name" value="C-type lectin-like"/>
    <property type="match status" value="1"/>
</dbReference>
<dbReference type="GeneID" id="40317455"/>
<feature type="region of interest" description="Disordered" evidence="1">
    <location>
        <begin position="216"/>
        <end position="316"/>
    </location>
</feature>
<evidence type="ECO:0000256" key="1">
    <source>
        <dbReference type="SAM" id="MobiDB-lite"/>
    </source>
</evidence>
<comment type="caution">
    <text evidence="3">The sequence shown here is derived from an EMBL/GenBank/DDBJ whole genome shotgun (WGS) entry which is preliminary data.</text>
</comment>
<evidence type="ECO:0000256" key="2">
    <source>
        <dbReference type="SAM" id="SignalP"/>
    </source>
</evidence>
<dbReference type="AlphaFoldDB" id="A0A3R7MT64"/>
<evidence type="ECO:0000313" key="3">
    <source>
        <dbReference type="EMBL" id="RNF20272.1"/>
    </source>
</evidence>
<dbReference type="RefSeq" id="XP_029229144.1">
    <property type="nucleotide sequence ID" value="XM_029370761.1"/>
</dbReference>
<evidence type="ECO:0008006" key="5">
    <source>
        <dbReference type="Google" id="ProtNLM"/>
    </source>
</evidence>
<dbReference type="PROSITE" id="PS51257">
    <property type="entry name" value="PROKAR_LIPOPROTEIN"/>
    <property type="match status" value="1"/>
</dbReference>
<organism evidence="3 4">
    <name type="scientific">Trypanosoma conorhini</name>
    <dbReference type="NCBI Taxonomy" id="83891"/>
    <lineage>
        <taxon>Eukaryota</taxon>
        <taxon>Discoba</taxon>
        <taxon>Euglenozoa</taxon>
        <taxon>Kinetoplastea</taxon>
        <taxon>Metakinetoplastina</taxon>
        <taxon>Trypanosomatida</taxon>
        <taxon>Trypanosomatidae</taxon>
        <taxon>Trypanosoma</taxon>
    </lineage>
</organism>
<accession>A0A3R7MT64</accession>
<dbReference type="InterPro" id="IPR016187">
    <property type="entry name" value="CTDL_fold"/>
</dbReference>
<feature type="chain" id="PRO_5018689254" description="C-type lectin domain-containing protein" evidence="2">
    <location>
        <begin position="33"/>
        <end position="316"/>
    </location>
</feature>
<dbReference type="Gene3D" id="3.10.100.10">
    <property type="entry name" value="Mannose-Binding Protein A, subunit A"/>
    <property type="match status" value="1"/>
</dbReference>
<dbReference type="InterPro" id="IPR016186">
    <property type="entry name" value="C-type_lectin-like/link_sf"/>
</dbReference>
<name>A0A3R7MT64_9TRYP</name>
<dbReference type="EMBL" id="MKKU01000183">
    <property type="protein sequence ID" value="RNF20272.1"/>
    <property type="molecule type" value="Genomic_DNA"/>
</dbReference>
<evidence type="ECO:0000313" key="4">
    <source>
        <dbReference type="Proteomes" id="UP000284403"/>
    </source>
</evidence>
<dbReference type="OrthoDB" id="244474at2759"/>
<feature type="signal peptide" evidence="2">
    <location>
        <begin position="1"/>
        <end position="32"/>
    </location>
</feature>
<feature type="compositionally biased region" description="Pro residues" evidence="1">
    <location>
        <begin position="245"/>
        <end position="262"/>
    </location>
</feature>
<reference evidence="3 4" key="1">
    <citation type="journal article" date="2018" name="BMC Genomics">
        <title>Genomic comparison of Trypanosoma conorhini and Trypanosoma rangeli to Trypanosoma cruzi strains of high and low virulence.</title>
        <authorList>
            <person name="Bradwell K.R."/>
            <person name="Koparde V.N."/>
            <person name="Matveyev A.V."/>
            <person name="Serrano M.G."/>
            <person name="Alves J.M."/>
            <person name="Parikh H."/>
            <person name="Huang B."/>
            <person name="Lee V."/>
            <person name="Espinosa-Alvarez O."/>
            <person name="Ortiz P.A."/>
            <person name="Costa-Martins A.G."/>
            <person name="Teixeira M.M."/>
            <person name="Buck G.A."/>
        </authorList>
    </citation>
    <scope>NUCLEOTIDE SEQUENCE [LARGE SCALE GENOMIC DNA]</scope>
    <source>
        <strain evidence="3 4">025E</strain>
    </source>
</reference>
<protein>
    <recommendedName>
        <fullName evidence="5">C-type lectin domain-containing protein</fullName>
    </recommendedName>
</protein>
<keyword evidence="2" id="KW-0732">Signal</keyword>
<proteinExistence type="predicted"/>
<dbReference type="Proteomes" id="UP000284403">
    <property type="component" value="Unassembled WGS sequence"/>
</dbReference>
<sequence length="316" mass="33291">MRTRHRCRAQFGAPAWAPPPLQLLLLLLATWAACCCVAAAAQGNAAATFSCPIGWTLWSPPSQPRGDAPADAAAALCVQPQRLRVAPAEVADVCARIFDLYPPRGWSGAARELAPRAISVHSDEQNAWLRDLLQPLFAATGEPVALGGAAGFGDVAWWDGVDAGGGAPQYAHFAPAVDWRTRSGCIAMQPDGYWRLVDCKTPRRAFACSFPLPAAAEGSGEGGGSEHGGESPSPPTEAPAGDEPVLPPQPTRPPVPTRPPRVSPGGRRTRRNVTASTRPRSTKRRRRGAAATAGGRSRRRGSFVRHSIPASPSLAC</sequence>
<keyword evidence="4" id="KW-1185">Reference proteome</keyword>
<gene>
    <name evidence="3" type="ORF">Tco025E_03844</name>
</gene>